<dbReference type="Proteomes" id="UP000018948">
    <property type="component" value="Unassembled WGS sequence"/>
</dbReference>
<protein>
    <submittedName>
        <fullName evidence="1">Uncharacterized protein</fullName>
    </submittedName>
</protein>
<organism evidence="1 2">
    <name type="scientific">Phytophthora nicotianae P10297</name>
    <dbReference type="NCBI Taxonomy" id="1317064"/>
    <lineage>
        <taxon>Eukaryota</taxon>
        <taxon>Sar</taxon>
        <taxon>Stramenopiles</taxon>
        <taxon>Oomycota</taxon>
        <taxon>Peronosporomycetes</taxon>
        <taxon>Peronosporales</taxon>
        <taxon>Peronosporaceae</taxon>
        <taxon>Phytophthora</taxon>
    </lineage>
</organism>
<dbReference type="AlphaFoldDB" id="W2YAH7"/>
<evidence type="ECO:0000313" key="1">
    <source>
        <dbReference type="EMBL" id="ETP31717.1"/>
    </source>
</evidence>
<evidence type="ECO:0000313" key="2">
    <source>
        <dbReference type="Proteomes" id="UP000018948"/>
    </source>
</evidence>
<sequence>MEDTFGAFAMAKMGCGTRAVWSLVVESSRQ</sequence>
<accession>W2YAH7</accession>
<proteinExistence type="predicted"/>
<dbReference type="EMBL" id="ANIY01004059">
    <property type="protein sequence ID" value="ETP31717.1"/>
    <property type="molecule type" value="Genomic_DNA"/>
</dbReference>
<name>W2YAH7_PHYNI</name>
<gene>
    <name evidence="1" type="ORF">F442_19440</name>
</gene>
<reference evidence="1 2" key="1">
    <citation type="submission" date="2013-11" db="EMBL/GenBank/DDBJ databases">
        <title>The Genome Sequence of Phytophthora parasitica P10297.</title>
        <authorList>
            <consortium name="The Broad Institute Genomics Platform"/>
            <person name="Russ C."/>
            <person name="Tyler B."/>
            <person name="Panabieres F."/>
            <person name="Shan W."/>
            <person name="Tripathy S."/>
            <person name="Grunwald N."/>
            <person name="Machado M."/>
            <person name="Johnson C.S."/>
            <person name="Walker B."/>
            <person name="Young S.K."/>
            <person name="Zeng Q."/>
            <person name="Gargeya S."/>
            <person name="Fitzgerald M."/>
            <person name="Haas B."/>
            <person name="Abouelleil A."/>
            <person name="Allen A.W."/>
            <person name="Alvarado L."/>
            <person name="Arachchi H.M."/>
            <person name="Berlin A.M."/>
            <person name="Chapman S.B."/>
            <person name="Gainer-Dewar J."/>
            <person name="Goldberg J."/>
            <person name="Griggs A."/>
            <person name="Gujja S."/>
            <person name="Hansen M."/>
            <person name="Howarth C."/>
            <person name="Imamovic A."/>
            <person name="Ireland A."/>
            <person name="Larimer J."/>
            <person name="McCowan C."/>
            <person name="Murphy C."/>
            <person name="Pearson M."/>
            <person name="Poon T.W."/>
            <person name="Priest M."/>
            <person name="Roberts A."/>
            <person name="Saif S."/>
            <person name="Shea T."/>
            <person name="Sisk P."/>
            <person name="Sykes S."/>
            <person name="Wortman J."/>
            <person name="Nusbaum C."/>
            <person name="Birren B."/>
        </authorList>
    </citation>
    <scope>NUCLEOTIDE SEQUENCE [LARGE SCALE GENOMIC DNA]</scope>
    <source>
        <strain evidence="1 2">P10297</strain>
    </source>
</reference>
<comment type="caution">
    <text evidence="1">The sequence shown here is derived from an EMBL/GenBank/DDBJ whole genome shotgun (WGS) entry which is preliminary data.</text>
</comment>